<proteinExistence type="predicted"/>
<dbReference type="VEuPathDB" id="FungiDB:FUN_007624"/>
<dbReference type="Proteomes" id="UP000232688">
    <property type="component" value="Unassembled WGS sequence"/>
</dbReference>
<accession>A0A2N0QL48</accession>
<sequence>MTLFEETDINPGIIFTDSDPSLINAIKEIYLNTNHLLCIFHIDLNLRKKLKGKLGACFEEFRHKFYTCQNSLCIELFESRWSTQRIESINKQIHDKVDRSTSLCNLVININDYVKCEEHFEKFEIERNALPTVDDNIKQYLTPIILEKQRLQMNQSVCYDLNRIMNWQQLLETDIDNEEICHMG</sequence>
<dbReference type="InterPro" id="IPR031052">
    <property type="entry name" value="FHY3/FAR1"/>
</dbReference>
<protein>
    <submittedName>
        <fullName evidence="1">Uncharacterized protein</fullName>
    </submittedName>
</protein>
<gene>
    <name evidence="1" type="ORF">RhiirA1_483030</name>
</gene>
<dbReference type="EMBL" id="LLXH01007032">
    <property type="protein sequence ID" value="PKC51772.1"/>
    <property type="molecule type" value="Genomic_DNA"/>
</dbReference>
<comment type="caution">
    <text evidence="1">The sequence shown here is derived from an EMBL/GenBank/DDBJ whole genome shotgun (WGS) entry which is preliminary data.</text>
</comment>
<dbReference type="PANTHER" id="PTHR31669:SF251">
    <property type="entry name" value="PROTEIN FAR1-RELATED SEQUENCE"/>
    <property type="match status" value="1"/>
</dbReference>
<dbReference type="PANTHER" id="PTHR31669">
    <property type="entry name" value="PROTEIN FAR1-RELATED SEQUENCE 10-RELATED"/>
    <property type="match status" value="1"/>
</dbReference>
<dbReference type="VEuPathDB" id="FungiDB:RhiirFUN_019149"/>
<name>A0A2N0QL48_9GLOM</name>
<evidence type="ECO:0000313" key="2">
    <source>
        <dbReference type="Proteomes" id="UP000232688"/>
    </source>
</evidence>
<reference evidence="1 2" key="1">
    <citation type="submission" date="2017-10" db="EMBL/GenBank/DDBJ databases">
        <title>Extensive intraspecific genome diversity in a model arbuscular mycorrhizal fungus.</title>
        <authorList>
            <person name="Chen E.C.H."/>
            <person name="Morin E."/>
            <person name="Baudet D."/>
            <person name="Noel J."/>
            <person name="Ndikumana S."/>
            <person name="Charron P."/>
            <person name="St-Onge C."/>
            <person name="Giorgi J."/>
            <person name="Grigoriev I.V."/>
            <person name="Roux C."/>
            <person name="Martin F.M."/>
            <person name="Corradi N."/>
        </authorList>
    </citation>
    <scope>NUCLEOTIDE SEQUENCE [LARGE SCALE GENOMIC DNA]</scope>
    <source>
        <strain evidence="1 2">A1</strain>
    </source>
</reference>
<dbReference type="GO" id="GO:0006355">
    <property type="term" value="P:regulation of DNA-templated transcription"/>
    <property type="evidence" value="ECO:0007669"/>
    <property type="project" value="InterPro"/>
</dbReference>
<dbReference type="VEuPathDB" id="FungiDB:RhiirA1_483030"/>
<evidence type="ECO:0000313" key="1">
    <source>
        <dbReference type="EMBL" id="PKC51772.1"/>
    </source>
</evidence>
<reference evidence="1 2" key="2">
    <citation type="submission" date="2017-10" db="EMBL/GenBank/DDBJ databases">
        <title>Genome analyses suggest a sexual origin of heterokaryosis in a supposedly ancient asexual fungus.</title>
        <authorList>
            <person name="Corradi N."/>
            <person name="Sedzielewska K."/>
            <person name="Noel J."/>
            <person name="Charron P."/>
            <person name="Farinelli L."/>
            <person name="Marton T."/>
            <person name="Kruger M."/>
            <person name="Pelin A."/>
            <person name="Brachmann A."/>
            <person name="Corradi N."/>
        </authorList>
    </citation>
    <scope>NUCLEOTIDE SEQUENCE [LARGE SCALE GENOMIC DNA]</scope>
    <source>
        <strain evidence="1 2">A1</strain>
    </source>
</reference>
<dbReference type="AlphaFoldDB" id="A0A2N0QL48"/>
<organism evidence="1 2">
    <name type="scientific">Rhizophagus irregularis</name>
    <dbReference type="NCBI Taxonomy" id="588596"/>
    <lineage>
        <taxon>Eukaryota</taxon>
        <taxon>Fungi</taxon>
        <taxon>Fungi incertae sedis</taxon>
        <taxon>Mucoromycota</taxon>
        <taxon>Glomeromycotina</taxon>
        <taxon>Glomeromycetes</taxon>
        <taxon>Glomerales</taxon>
        <taxon>Glomeraceae</taxon>
        <taxon>Rhizophagus</taxon>
    </lineage>
</organism>